<name>A0A4Y2QZI3_ARAVE</name>
<dbReference type="EMBL" id="BGPR01015309">
    <property type="protein sequence ID" value="GBN68741.1"/>
    <property type="molecule type" value="Genomic_DNA"/>
</dbReference>
<organism evidence="1 2">
    <name type="scientific">Araneus ventricosus</name>
    <name type="common">Orbweaver spider</name>
    <name type="synonym">Epeira ventricosa</name>
    <dbReference type="NCBI Taxonomy" id="182803"/>
    <lineage>
        <taxon>Eukaryota</taxon>
        <taxon>Metazoa</taxon>
        <taxon>Ecdysozoa</taxon>
        <taxon>Arthropoda</taxon>
        <taxon>Chelicerata</taxon>
        <taxon>Arachnida</taxon>
        <taxon>Araneae</taxon>
        <taxon>Araneomorphae</taxon>
        <taxon>Entelegynae</taxon>
        <taxon>Araneoidea</taxon>
        <taxon>Araneidae</taxon>
        <taxon>Araneus</taxon>
    </lineage>
</organism>
<reference evidence="1 2" key="1">
    <citation type="journal article" date="2019" name="Sci. Rep.">
        <title>Orb-weaving spider Araneus ventricosus genome elucidates the spidroin gene catalogue.</title>
        <authorList>
            <person name="Kono N."/>
            <person name="Nakamura H."/>
            <person name="Ohtoshi R."/>
            <person name="Moran D.A.P."/>
            <person name="Shinohara A."/>
            <person name="Yoshida Y."/>
            <person name="Fujiwara M."/>
            <person name="Mori M."/>
            <person name="Tomita M."/>
            <person name="Arakawa K."/>
        </authorList>
    </citation>
    <scope>NUCLEOTIDE SEQUENCE [LARGE SCALE GENOMIC DNA]</scope>
</reference>
<protein>
    <submittedName>
        <fullName evidence="1">Uncharacterized protein</fullName>
    </submittedName>
</protein>
<comment type="caution">
    <text evidence="1">The sequence shown here is derived from an EMBL/GenBank/DDBJ whole genome shotgun (WGS) entry which is preliminary data.</text>
</comment>
<dbReference type="Proteomes" id="UP000499080">
    <property type="component" value="Unassembled WGS sequence"/>
</dbReference>
<gene>
    <name evidence="1" type="ORF">AVEN_36493_1</name>
</gene>
<dbReference type="AlphaFoldDB" id="A0A4Y2QZI3"/>
<keyword evidence="2" id="KW-1185">Reference proteome</keyword>
<evidence type="ECO:0000313" key="2">
    <source>
        <dbReference type="Proteomes" id="UP000499080"/>
    </source>
</evidence>
<accession>A0A4Y2QZI3</accession>
<proteinExistence type="predicted"/>
<evidence type="ECO:0000313" key="1">
    <source>
        <dbReference type="EMBL" id="GBN68741.1"/>
    </source>
</evidence>
<sequence length="196" mass="22356">MIARNKHDEGKPITCRRGGIRYTVVILEEPCKEDSRHLGGRSWKHGGCWPRETGDTALRIFVTNSTRGNLESSTPEFQFKKPLGTCPSRRGHKFSSFHLSKRRPFLPMTKLCLGFLNPIGDRPNAMHFSGYLGVRSRLTSGELVSNKSLQMMQSGRGFKRRRHPFPRLPPARYPGGPANFLVGSRWVPFRTSHYLY</sequence>